<evidence type="ECO:0000313" key="3">
    <source>
        <dbReference type="EMBL" id="MBC3179317.1"/>
    </source>
</evidence>
<dbReference type="PANTHER" id="PTHR43606:SF2">
    <property type="entry name" value="ALKALINE PHOSPHATASE FAMILY PROTEIN (AFU_ORTHOLOGUE AFUA_5G03860)"/>
    <property type="match status" value="1"/>
</dbReference>
<dbReference type="CDD" id="cd07389">
    <property type="entry name" value="MPP_PhoD"/>
    <property type="match status" value="1"/>
</dbReference>
<dbReference type="InterPro" id="IPR032093">
    <property type="entry name" value="PhoD_N"/>
</dbReference>
<evidence type="ECO:0000313" key="5">
    <source>
        <dbReference type="Proteomes" id="UP000516235"/>
    </source>
</evidence>
<evidence type="ECO:0000259" key="2">
    <source>
        <dbReference type="Pfam" id="PF16655"/>
    </source>
</evidence>
<dbReference type="AlphaFoldDB" id="A0A7H0JZ67"/>
<dbReference type="Proteomes" id="UP000516235">
    <property type="component" value="Chromosome"/>
</dbReference>
<evidence type="ECO:0000259" key="1">
    <source>
        <dbReference type="Pfam" id="PF09423"/>
    </source>
</evidence>
<dbReference type="InterPro" id="IPR018946">
    <property type="entry name" value="PhoD-like_MPP"/>
</dbReference>
<protein>
    <submittedName>
        <fullName evidence="4">Alkaline phosphatase D family protein</fullName>
    </submittedName>
</protein>
<dbReference type="Gene3D" id="2.60.40.380">
    <property type="entry name" value="Purple acid phosphatase-like, N-terminal"/>
    <property type="match status" value="1"/>
</dbReference>
<dbReference type="Proteomes" id="UP000642876">
    <property type="component" value="Unassembled WGS sequence"/>
</dbReference>
<dbReference type="InterPro" id="IPR029052">
    <property type="entry name" value="Metallo-depent_PP-like"/>
</dbReference>
<gene>
    <name evidence="3" type="ORF">H7348_08385</name>
    <name evidence="4" type="ORF">IAU68_00590</name>
</gene>
<dbReference type="Gene3D" id="3.60.21.70">
    <property type="entry name" value="PhoD-like phosphatase"/>
    <property type="match status" value="1"/>
</dbReference>
<dbReference type="PANTHER" id="PTHR43606">
    <property type="entry name" value="PHOSPHATASE, PUTATIVE (AFU_ORTHOLOGUE AFUA_6G08710)-RELATED"/>
    <property type="match status" value="1"/>
</dbReference>
<dbReference type="InterPro" id="IPR052900">
    <property type="entry name" value="Phospholipid_Metab_Enz"/>
</dbReference>
<keyword evidence="6" id="KW-1185">Reference proteome</keyword>
<dbReference type="EMBL" id="JACMYE010000006">
    <property type="protein sequence ID" value="MBC3179317.1"/>
    <property type="molecule type" value="Genomic_DNA"/>
</dbReference>
<dbReference type="Pfam" id="PF09423">
    <property type="entry name" value="PhoD"/>
    <property type="match status" value="1"/>
</dbReference>
<evidence type="ECO:0000313" key="4">
    <source>
        <dbReference type="EMBL" id="QNP90333.1"/>
    </source>
</evidence>
<dbReference type="KEGG" id="cluj:IAU68_00590"/>
<dbReference type="PROSITE" id="PS51318">
    <property type="entry name" value="TAT"/>
    <property type="match status" value="1"/>
</dbReference>
<dbReference type="RefSeq" id="WP_171193157.1">
    <property type="nucleotide sequence ID" value="NZ_CP061032.1"/>
</dbReference>
<dbReference type="InterPro" id="IPR038607">
    <property type="entry name" value="PhoD-like_sf"/>
</dbReference>
<dbReference type="InterPro" id="IPR006311">
    <property type="entry name" value="TAT_signal"/>
</dbReference>
<feature type="domain" description="PhoD-like phosphatase metallophosphatase" evidence="1">
    <location>
        <begin position="168"/>
        <end position="533"/>
    </location>
</feature>
<sequence>MTSTEFSRRRFLRSAAVTTSAIGAAAAIPSAQSQISVDTSPDLHEFDLPPLPFLHGVASGDPLPDAVVIWTRVTPDEAAFPGSGVGLPTTLHWEVAEDDGFGVVVKRGEVISDPLSDHTIHVDVQGLDPDRVYFYRFTVVTGPHEGAASPTGRAKTAPTGTVDNQRWAVASCANWESGFFSAYADMAERAWAGELDLTVFLGDYIYEYAHNEYAGRGPVRKHHPAHEILTLADYRTRYGRYRTDPALQDAHAALPWIVVWDDHEVANNNHREGAANHQPYEGEFSARRDAAMRAYYEWMPVRHTETSAKGRLYRSFTFGDLVDLTIMDLRTYRDVEFWRGGSRQPGDARTMLGTEQYDWLTDTLEQSTATWSALGNSVMFSPLHIGAVFNNPATRPIAKSLSSNILTSEVPMPEINELPLNGDQWDGYDFERRRLINTLGRLNKTPIFLTGDIHSEWCHSIHHGGEEIGCEVVCSSITAPNAAESTGVPAGSALFGAANRYLYAANPDLQHVCLDSHGYTVVDISPDTVRIDWMRVDNVLVPESPTRLAHSMVWRKDHGFIA</sequence>
<proteinExistence type="predicted"/>
<evidence type="ECO:0000313" key="6">
    <source>
        <dbReference type="Proteomes" id="UP000642876"/>
    </source>
</evidence>
<name>A0A7H0JZ67_9CORY</name>
<reference evidence="5 6" key="1">
    <citation type="submission" date="2020-08" db="EMBL/GenBank/DDBJ databases">
        <title>novel species in genus Corynebacterium.</title>
        <authorList>
            <person name="Zhang G."/>
        </authorList>
    </citation>
    <scope>NUCLEOTIDE SEQUENCE [LARGE SCALE GENOMIC DNA]</scope>
    <source>
        <strain evidence="4">Zg-917</strain>
        <strain evidence="5 6">zg-917</strain>
    </source>
</reference>
<accession>A0A7H0JZ67</accession>
<dbReference type="Pfam" id="PF16655">
    <property type="entry name" value="PhoD_N"/>
    <property type="match status" value="1"/>
</dbReference>
<organism evidence="4 5">
    <name type="scientific">Corynebacterium lujinxingii</name>
    <dbReference type="NCBI Taxonomy" id="2763010"/>
    <lineage>
        <taxon>Bacteria</taxon>
        <taxon>Bacillati</taxon>
        <taxon>Actinomycetota</taxon>
        <taxon>Actinomycetes</taxon>
        <taxon>Mycobacteriales</taxon>
        <taxon>Corynebacteriaceae</taxon>
        <taxon>Corynebacterium</taxon>
    </lineage>
</organism>
<dbReference type="SUPFAM" id="SSF56300">
    <property type="entry name" value="Metallo-dependent phosphatases"/>
    <property type="match status" value="1"/>
</dbReference>
<dbReference type="EMBL" id="CP061032">
    <property type="protein sequence ID" value="QNP90333.1"/>
    <property type="molecule type" value="Genomic_DNA"/>
</dbReference>
<feature type="domain" description="Phospholipase D N-terminal" evidence="2">
    <location>
        <begin position="55"/>
        <end position="156"/>
    </location>
</feature>